<dbReference type="EMBL" id="CAAKMV010000133">
    <property type="protein sequence ID" value="VIO58501.1"/>
    <property type="molecule type" value="Genomic_DNA"/>
</dbReference>
<reference evidence="1" key="1">
    <citation type="submission" date="2019-04" db="EMBL/GenBank/DDBJ databases">
        <authorList>
            <person name="Melise S."/>
            <person name="Noan J."/>
            <person name="Okalmin O."/>
        </authorList>
    </citation>
    <scope>NUCLEOTIDE SEQUENCE</scope>
    <source>
        <strain evidence="1">FN9</strain>
    </source>
</reference>
<dbReference type="AlphaFoldDB" id="A0A4U9EIX7"/>
<gene>
    <name evidence="1" type="ORF">FUG_LOCUS306277</name>
</gene>
<name>A0A4U9EIX7_GIBZA</name>
<protein>
    <submittedName>
        <fullName evidence="1">Uncharacterized protein</fullName>
    </submittedName>
</protein>
<proteinExistence type="predicted"/>
<organism evidence="1">
    <name type="scientific">Gibberella zeae</name>
    <name type="common">Wheat head blight fungus</name>
    <name type="synonym">Fusarium graminearum</name>
    <dbReference type="NCBI Taxonomy" id="5518"/>
    <lineage>
        <taxon>Eukaryota</taxon>
        <taxon>Fungi</taxon>
        <taxon>Dikarya</taxon>
        <taxon>Ascomycota</taxon>
        <taxon>Pezizomycotina</taxon>
        <taxon>Sordariomycetes</taxon>
        <taxon>Hypocreomycetidae</taxon>
        <taxon>Hypocreales</taxon>
        <taxon>Nectriaceae</taxon>
        <taxon>Fusarium</taxon>
    </lineage>
</organism>
<sequence>MPSLCAAYLRIIMGETSGSMVRTIAMSDLTSVVVYSMFDMSYEGDYMPFPENEELNLSEEEKARWAEKDAMELEAAIKSINQWHFTEDTEWAREMIISLVSGKELYRDLPSKGEDEDDTELDWPPRTMG</sequence>
<accession>A0A4U9EIX7</accession>
<evidence type="ECO:0000313" key="1">
    <source>
        <dbReference type="EMBL" id="VIO58501.1"/>
    </source>
</evidence>